<proteinExistence type="predicted"/>
<reference evidence="1" key="1">
    <citation type="submission" date="2022-10" db="EMBL/GenBank/DDBJ databases">
        <title>Complete Genome of Trichothecium roseum strain YXFP-22015, a Plant Pathogen Isolated from Citrus.</title>
        <authorList>
            <person name="Wang Y."/>
            <person name="Zhu L."/>
        </authorList>
    </citation>
    <scope>NUCLEOTIDE SEQUENCE</scope>
    <source>
        <strain evidence="1">YXFP-22015</strain>
    </source>
</reference>
<protein>
    <submittedName>
        <fullName evidence="1">Uncharacterized protein</fullName>
    </submittedName>
</protein>
<gene>
    <name evidence="1" type="ORF">N3K66_008472</name>
</gene>
<accession>A0ACC0UQB2</accession>
<sequence length="536" mass="59531">MADPEDKISPATDQHAERVANPMGEKAAEFLASHGSGEVTFTYEEEKKVINKIDRRVLLLLLGAYFFQQLDKSSLNYVSVFGIMEDAHLQGSQFSWLGSILYFAQLVMQPAAAFILVKFPTGKVISASVCLWGASLAIMAACTDFSSLLGLRFCLGAFEAMIAPSCVAVTQMWWRRGEQTLRTSYWNAMNGVTFVVGSLFTYGLGHIESDVLFKYQIVFMFCGLLTVLFGVVVGLLMPDSPMEAKYLNEREKIIAVERLRANQMGVASHTWRWEHLWEALLDLKTWCWFINIIAISIASGGISTFGSLIVQSFGYTSFQTILFNIPFGVVQIVAIIGSGWLATRTQRKGLVIAGICVLPAIGTILMLTVPRRYKGVLLFGYYLVSCLAAVTPMIYAWQAQNTGGDTKKKCTSAVVFIGMCTGNIIGPQLYRPSHAPLYRPGLIANLIMFILVGAMSGLIPFYLVYLNRRHAKKRQELGKSAEIIDESMLRPKQAEVSKAIEAGDTTTRNHQHRALDEDKGLQDVTDLDNEDFVYVY</sequence>
<comment type="caution">
    <text evidence="1">The sequence shown here is derived from an EMBL/GenBank/DDBJ whole genome shotgun (WGS) entry which is preliminary data.</text>
</comment>
<dbReference type="EMBL" id="CM047948">
    <property type="protein sequence ID" value="KAI9896300.1"/>
    <property type="molecule type" value="Genomic_DNA"/>
</dbReference>
<keyword evidence="2" id="KW-1185">Reference proteome</keyword>
<evidence type="ECO:0000313" key="1">
    <source>
        <dbReference type="EMBL" id="KAI9896300.1"/>
    </source>
</evidence>
<dbReference type="Proteomes" id="UP001163324">
    <property type="component" value="Chromosome 9"/>
</dbReference>
<organism evidence="1 2">
    <name type="scientific">Trichothecium roseum</name>
    <dbReference type="NCBI Taxonomy" id="47278"/>
    <lineage>
        <taxon>Eukaryota</taxon>
        <taxon>Fungi</taxon>
        <taxon>Dikarya</taxon>
        <taxon>Ascomycota</taxon>
        <taxon>Pezizomycotina</taxon>
        <taxon>Sordariomycetes</taxon>
        <taxon>Hypocreomycetidae</taxon>
        <taxon>Hypocreales</taxon>
        <taxon>Hypocreales incertae sedis</taxon>
        <taxon>Trichothecium</taxon>
    </lineage>
</organism>
<evidence type="ECO:0000313" key="2">
    <source>
        <dbReference type="Proteomes" id="UP001163324"/>
    </source>
</evidence>
<name>A0ACC0UQB2_9HYPO</name>